<protein>
    <submittedName>
        <fullName evidence="4">Acyl carrier protein</fullName>
    </submittedName>
</protein>
<reference evidence="4 5" key="1">
    <citation type="submission" date="2023-03" db="EMBL/GenBank/DDBJ databases">
        <title>Isolation and description of six Streptomyces strains from soil environments, able to metabolize different microbial glucans.</title>
        <authorList>
            <person name="Widen T."/>
            <person name="Larsbrink J."/>
        </authorList>
    </citation>
    <scope>NUCLEOTIDE SEQUENCE [LARGE SCALE GENOMIC DNA]</scope>
    <source>
        <strain evidence="4 5">Mut2</strain>
    </source>
</reference>
<proteinExistence type="predicted"/>
<dbReference type="InterPro" id="IPR009081">
    <property type="entry name" value="PP-bd_ACP"/>
</dbReference>
<evidence type="ECO:0000313" key="5">
    <source>
        <dbReference type="Proteomes" id="UP001229952"/>
    </source>
</evidence>
<evidence type="ECO:0000256" key="1">
    <source>
        <dbReference type="ARBA" id="ARBA00022450"/>
    </source>
</evidence>
<gene>
    <name evidence="4" type="ORF">P8A22_11410</name>
</gene>
<evidence type="ECO:0000313" key="4">
    <source>
        <dbReference type="EMBL" id="WLQ40539.1"/>
    </source>
</evidence>
<dbReference type="PROSITE" id="PS00012">
    <property type="entry name" value="PHOSPHOPANTETHEINE"/>
    <property type="match status" value="1"/>
</dbReference>
<dbReference type="PROSITE" id="PS50075">
    <property type="entry name" value="CARRIER"/>
    <property type="match status" value="1"/>
</dbReference>
<keyword evidence="5" id="KW-1185">Reference proteome</keyword>
<dbReference type="Gene3D" id="1.10.1200.10">
    <property type="entry name" value="ACP-like"/>
    <property type="match status" value="1"/>
</dbReference>
<dbReference type="RefSeq" id="WP_306086901.1">
    <property type="nucleotide sequence ID" value="NZ_CP120992.1"/>
</dbReference>
<dbReference type="InterPro" id="IPR006162">
    <property type="entry name" value="Ppantetheine_attach_site"/>
</dbReference>
<dbReference type="Proteomes" id="UP001229952">
    <property type="component" value="Chromosome"/>
</dbReference>
<evidence type="ECO:0000259" key="3">
    <source>
        <dbReference type="PROSITE" id="PS50075"/>
    </source>
</evidence>
<dbReference type="SUPFAM" id="SSF47336">
    <property type="entry name" value="ACP-like"/>
    <property type="match status" value="1"/>
</dbReference>
<evidence type="ECO:0000256" key="2">
    <source>
        <dbReference type="ARBA" id="ARBA00022553"/>
    </source>
</evidence>
<name>A0ABY9I1M0_9ACTN</name>
<accession>A0ABY9I1M0</accession>
<dbReference type="InterPro" id="IPR036736">
    <property type="entry name" value="ACP-like_sf"/>
</dbReference>
<feature type="domain" description="Carrier" evidence="3">
    <location>
        <begin position="1"/>
        <end position="78"/>
    </location>
</feature>
<keyword evidence="1" id="KW-0596">Phosphopantetheine</keyword>
<sequence length="78" mass="9139">MWDEQFDILLRKQLSFLPPDEPIAGDMRLRDFGLDSLGMIELLAGLESTYDVHFRDEALSLEIFETPDVLWNSLQRLR</sequence>
<keyword evidence="2" id="KW-0597">Phosphoprotein</keyword>
<dbReference type="Pfam" id="PF00550">
    <property type="entry name" value="PP-binding"/>
    <property type="match status" value="1"/>
</dbReference>
<dbReference type="EMBL" id="CP120992">
    <property type="protein sequence ID" value="WLQ40539.1"/>
    <property type="molecule type" value="Genomic_DNA"/>
</dbReference>
<organism evidence="4 5">
    <name type="scientific">Streptomyces laculatispora</name>
    <dbReference type="NCBI Taxonomy" id="887464"/>
    <lineage>
        <taxon>Bacteria</taxon>
        <taxon>Bacillati</taxon>
        <taxon>Actinomycetota</taxon>
        <taxon>Actinomycetes</taxon>
        <taxon>Kitasatosporales</taxon>
        <taxon>Streptomycetaceae</taxon>
        <taxon>Streptomyces</taxon>
    </lineage>
</organism>